<dbReference type="PANTHER" id="PTHR10390">
    <property type="entry name" value="HOMEOBOX PROTEIN SIX"/>
    <property type="match status" value="1"/>
</dbReference>
<keyword evidence="2 4" id="KW-0371">Homeobox</keyword>
<feature type="region of interest" description="Disordered" evidence="6">
    <location>
        <begin position="45"/>
        <end position="97"/>
    </location>
</feature>
<keyword evidence="1 4" id="KW-0238">DNA-binding</keyword>
<sequence length="311" mass="36042">MEQLYLSRTHLLNPLRADSTVELHTSLQLNPSDLNLIVAFPTNFHHNPQHNDPPPEKDIPRYEDPPPTTDNDEADVKTEPLSPFTCSCPQVKTEPSDIDLDNNLEIKVEPVPAPHIKTEPLESEPDIETEPVFPEPEPLPDNQQTAEAVPPAMAALTIAKVRQNQLAQLLDYKPLIENPALPAYYLFQKQDWQELYHYLSNREFPPEYHPRLQELWFNGHYEEYRSSRGISTLSPHQKYRIRSRNPLPLSLSSIKFRSNNNFSSRVRALLNKYFQKSPYVSSSDLEMLCEKTELSSQQIKNYFKNKRTRTK</sequence>
<reference evidence="8" key="1">
    <citation type="journal article" date="2010" name="Evodevo">
        <title>The homeodomain complement of the ctenophore Mnemiopsis leidyi suggests that Ctenophora and Porifera diverged prior to the ParaHoxozoa.</title>
        <authorList>
            <person name="Ryan J.F."/>
            <person name="Pang K."/>
            <person name="NISC Comparative Sequencing Program"/>
            <person name="Mullikin J.C."/>
            <person name="Martindale M.Q."/>
            <person name="Baxevanis A.D."/>
        </authorList>
    </citation>
    <scope>NUCLEOTIDE SEQUENCE</scope>
</reference>
<dbReference type="PANTHER" id="PTHR10390:SF61">
    <property type="entry name" value="HOMEOBOX PROTEIN SIX2"/>
    <property type="match status" value="1"/>
</dbReference>
<dbReference type="SMART" id="SM00389">
    <property type="entry name" value="HOX"/>
    <property type="match status" value="1"/>
</dbReference>
<dbReference type="Pfam" id="PF16878">
    <property type="entry name" value="SIX1_SD"/>
    <property type="match status" value="1"/>
</dbReference>
<evidence type="ECO:0000256" key="4">
    <source>
        <dbReference type="PROSITE-ProRule" id="PRU00108"/>
    </source>
</evidence>
<dbReference type="PROSITE" id="PS50071">
    <property type="entry name" value="HOMEOBOX_2"/>
    <property type="match status" value="1"/>
</dbReference>
<dbReference type="InterPro" id="IPR001356">
    <property type="entry name" value="HD"/>
</dbReference>
<dbReference type="CDD" id="cd00086">
    <property type="entry name" value="homeodomain"/>
    <property type="match status" value="1"/>
</dbReference>
<keyword evidence="3 4" id="KW-0539">Nucleus</keyword>
<evidence type="ECO:0000256" key="3">
    <source>
        <dbReference type="ARBA" id="ARBA00023242"/>
    </source>
</evidence>
<organism evidence="8">
    <name type="scientific">Mnemiopsis leidyi</name>
    <name type="common">Sea walnut</name>
    <name type="synonym">Warty comb jellyfish</name>
    <dbReference type="NCBI Taxonomy" id="27923"/>
    <lineage>
        <taxon>Eukaryota</taxon>
        <taxon>Metazoa</taxon>
        <taxon>Ctenophora</taxon>
        <taxon>Tentaculata</taxon>
        <taxon>Lobata</taxon>
        <taxon>Bolinopsidae</taxon>
        <taxon>Mnemiopsis</taxon>
    </lineage>
</organism>
<dbReference type="InterPro" id="IPR009057">
    <property type="entry name" value="Homeodomain-like_sf"/>
</dbReference>
<evidence type="ECO:0000256" key="6">
    <source>
        <dbReference type="SAM" id="MobiDB-lite"/>
    </source>
</evidence>
<protein>
    <submittedName>
        <fullName evidence="8">SIX class homeobox transcription factor SIX59a</fullName>
    </submittedName>
</protein>
<dbReference type="GO" id="GO:0000978">
    <property type="term" value="F:RNA polymerase II cis-regulatory region sequence-specific DNA binding"/>
    <property type="evidence" value="ECO:0007669"/>
    <property type="project" value="TreeGrafter"/>
</dbReference>
<feature type="domain" description="Homeobox" evidence="7">
    <location>
        <begin position="253"/>
        <end position="311"/>
    </location>
</feature>
<feature type="compositionally biased region" description="Basic and acidic residues" evidence="6">
    <location>
        <begin position="53"/>
        <end position="64"/>
    </location>
</feature>
<dbReference type="Pfam" id="PF00046">
    <property type="entry name" value="Homeodomain"/>
    <property type="match status" value="1"/>
</dbReference>
<dbReference type="InterPro" id="IPR031701">
    <property type="entry name" value="SIX1_SD"/>
</dbReference>
<dbReference type="GO" id="GO:0000981">
    <property type="term" value="F:DNA-binding transcription factor activity, RNA polymerase II-specific"/>
    <property type="evidence" value="ECO:0007669"/>
    <property type="project" value="TreeGrafter"/>
</dbReference>
<accession>E3UJX4</accession>
<evidence type="ECO:0000313" key="8">
    <source>
        <dbReference type="EMBL" id="ADO22652.1"/>
    </source>
</evidence>
<dbReference type="GO" id="GO:0005667">
    <property type="term" value="C:transcription regulator complex"/>
    <property type="evidence" value="ECO:0007669"/>
    <property type="project" value="TreeGrafter"/>
</dbReference>
<evidence type="ECO:0000256" key="2">
    <source>
        <dbReference type="ARBA" id="ARBA00023155"/>
    </source>
</evidence>
<evidence type="ECO:0000259" key="7">
    <source>
        <dbReference type="PROSITE" id="PS50071"/>
    </source>
</evidence>
<evidence type="ECO:0000256" key="5">
    <source>
        <dbReference type="RuleBase" id="RU000682"/>
    </source>
</evidence>
<comment type="subcellular location">
    <subcellularLocation>
        <location evidence="4 5">Nucleus</location>
    </subcellularLocation>
</comment>
<gene>
    <name evidence="8" type="primary">SIX59a</name>
</gene>
<dbReference type="EMBL" id="HM444131">
    <property type="protein sequence ID" value="ADO22652.1"/>
    <property type="molecule type" value="mRNA"/>
</dbReference>
<dbReference type="GO" id="GO:0005634">
    <property type="term" value="C:nucleus"/>
    <property type="evidence" value="ECO:0007669"/>
    <property type="project" value="UniProtKB-SubCell"/>
</dbReference>
<dbReference type="AlphaFoldDB" id="E3UJX4"/>
<evidence type="ECO:0000256" key="1">
    <source>
        <dbReference type="ARBA" id="ARBA00023125"/>
    </source>
</evidence>
<name>E3UJX4_MNELE</name>
<proteinExistence type="evidence at transcript level"/>
<dbReference type="Gene3D" id="1.10.10.60">
    <property type="entry name" value="Homeodomain-like"/>
    <property type="match status" value="1"/>
</dbReference>
<dbReference type="HOGENOM" id="CLU_817792_0_0_1"/>
<dbReference type="SUPFAM" id="SSF46689">
    <property type="entry name" value="Homeodomain-like"/>
    <property type="match status" value="1"/>
</dbReference>